<accession>A0AAW7XL11</accession>
<dbReference type="InterPro" id="IPR009367">
    <property type="entry name" value="Elm1-like"/>
</dbReference>
<dbReference type="EMBL" id="JAUOPG010000005">
    <property type="protein sequence ID" value="MDO6453742.1"/>
    <property type="molecule type" value="Genomic_DNA"/>
</dbReference>
<sequence length="303" mass="32808">MSDILIISDGKPGHVNQSKGLAEALVRRNPALAVEVRPPLSVFNALSLLIKSMFFGGASPSMKPTALVLAAGHKTHWTALALGRFFKAKTVVLMKPSLPISWFDQCVIPEHDLLDVDQLPANVIQTRGALNRVVAQPKQHGTGLILLGGPSKHYEWHDQQVLDQISSVLTGFPDTQWTLATSRRTPDSLVKALSSLDSVFTLVLAEDTSSDWLPNTIAITETCWVTEDSISMTYEALTAGCVVNLINLLPAEKSRVVKGIERLKTDELVGSLSKPASSQNPIALAEADRSAKIILGYGWLGEQ</sequence>
<reference evidence="1" key="1">
    <citation type="submission" date="2023-07" db="EMBL/GenBank/DDBJ databases">
        <title>Genome content predicts the carbon catabolic preferences of heterotrophic bacteria.</title>
        <authorList>
            <person name="Gralka M."/>
        </authorList>
    </citation>
    <scope>NUCLEOTIDE SEQUENCE</scope>
    <source>
        <strain evidence="1">I2M16</strain>
    </source>
</reference>
<dbReference type="AlphaFoldDB" id="A0AAW7XL11"/>
<name>A0AAW7XL11_9GAMM</name>
<comment type="caution">
    <text evidence="1">The sequence shown here is derived from an EMBL/GenBank/DDBJ whole genome shotgun (WGS) entry which is preliminary data.</text>
</comment>
<dbReference type="Pfam" id="PF06258">
    <property type="entry name" value="Mito_fiss_Elm1"/>
    <property type="match status" value="1"/>
</dbReference>
<gene>
    <name evidence="1" type="ORF">Q4490_09195</name>
</gene>
<organism evidence="1 2">
    <name type="scientific">Neptunomonas phycophila</name>
    <dbReference type="NCBI Taxonomy" id="1572645"/>
    <lineage>
        <taxon>Bacteria</taxon>
        <taxon>Pseudomonadati</taxon>
        <taxon>Pseudomonadota</taxon>
        <taxon>Gammaproteobacteria</taxon>
        <taxon>Oceanospirillales</taxon>
        <taxon>Oceanospirillaceae</taxon>
        <taxon>Neptunomonas</taxon>
    </lineage>
</organism>
<evidence type="ECO:0000313" key="1">
    <source>
        <dbReference type="EMBL" id="MDO6453742.1"/>
    </source>
</evidence>
<proteinExistence type="predicted"/>
<protein>
    <submittedName>
        <fullName evidence="1">ELM1/GtrOC1 family putative glycosyltransferase</fullName>
    </submittedName>
</protein>
<dbReference type="RefSeq" id="WP_303550060.1">
    <property type="nucleotide sequence ID" value="NZ_JAUOPG010000005.1"/>
</dbReference>
<dbReference type="Proteomes" id="UP001169862">
    <property type="component" value="Unassembled WGS sequence"/>
</dbReference>
<evidence type="ECO:0000313" key="2">
    <source>
        <dbReference type="Proteomes" id="UP001169862"/>
    </source>
</evidence>